<keyword evidence="5" id="KW-1185">Reference proteome</keyword>
<dbReference type="AlphaFoldDB" id="A0A3D8P7B4"/>
<dbReference type="CDD" id="cd00267">
    <property type="entry name" value="ABC_ATPase"/>
    <property type="match status" value="1"/>
</dbReference>
<dbReference type="PANTHER" id="PTHR38149:SF1">
    <property type="entry name" value="ATPASE"/>
    <property type="match status" value="1"/>
</dbReference>
<protein>
    <submittedName>
        <fullName evidence="4">ATPase</fullName>
    </submittedName>
</protein>
<evidence type="ECO:0000259" key="2">
    <source>
        <dbReference type="Pfam" id="PF20446"/>
    </source>
</evidence>
<dbReference type="OrthoDB" id="9809999at2"/>
<feature type="domain" description="ATPase of the ABC class C-terminal" evidence="1">
    <location>
        <begin position="169"/>
        <end position="443"/>
    </location>
</feature>
<dbReference type="PANTHER" id="PTHR38149">
    <property type="entry name" value="ATPASE"/>
    <property type="match status" value="1"/>
</dbReference>
<dbReference type="RefSeq" id="WP_115791952.1">
    <property type="nucleotide sequence ID" value="NZ_QSLN01000002.1"/>
</dbReference>
<evidence type="ECO:0000259" key="3">
    <source>
        <dbReference type="Pfam" id="PF21117"/>
    </source>
</evidence>
<gene>
    <name evidence="4" type="ORF">DXX99_02545</name>
</gene>
<accession>A0A3D8P7B4</accession>
<reference evidence="4 5" key="1">
    <citation type="submission" date="2018-08" db="EMBL/GenBank/DDBJ databases">
        <title>Form III RuBisCO-mediated autotrophy in Thermodesulfobium bacteria.</title>
        <authorList>
            <person name="Toshchakov S.V."/>
            <person name="Kublanov I.V."/>
            <person name="Frolov E."/>
            <person name="Bonch-Osmolovskaya E.A."/>
            <person name="Tourova T.P."/>
            <person name="Chernych N.A."/>
            <person name="Lebedinsky A.V."/>
        </authorList>
    </citation>
    <scope>NUCLEOTIDE SEQUENCE [LARGE SCALE GENOMIC DNA]</scope>
    <source>
        <strain evidence="4 5">SR</strain>
    </source>
</reference>
<comment type="caution">
    <text evidence="4">The sequence shown here is derived from an EMBL/GenBank/DDBJ whole genome shotgun (WGS) entry which is preliminary data.</text>
</comment>
<name>A0A3D8P7B4_9THEO</name>
<proteinExistence type="predicted"/>
<evidence type="ECO:0000313" key="4">
    <source>
        <dbReference type="EMBL" id="RDV84209.1"/>
    </source>
</evidence>
<evidence type="ECO:0000313" key="5">
    <source>
        <dbReference type="Proteomes" id="UP000256329"/>
    </source>
</evidence>
<dbReference type="Pfam" id="PF09818">
    <property type="entry name" value="ABC_ATPase"/>
    <property type="match status" value="1"/>
</dbReference>
<dbReference type="Proteomes" id="UP000256329">
    <property type="component" value="Unassembled WGS sequence"/>
</dbReference>
<feature type="domain" description="MRB1590-like C-terminal" evidence="3">
    <location>
        <begin position="466"/>
        <end position="567"/>
    </location>
</feature>
<organism evidence="4 5">
    <name type="scientific">Ammonifex thiophilus</name>
    <dbReference type="NCBI Taxonomy" id="444093"/>
    <lineage>
        <taxon>Bacteria</taxon>
        <taxon>Bacillati</taxon>
        <taxon>Bacillota</taxon>
        <taxon>Clostridia</taxon>
        <taxon>Thermoanaerobacterales</taxon>
        <taxon>Thermoanaerobacteraceae</taxon>
        <taxon>Ammonifex</taxon>
    </lineage>
</organism>
<sequence length="570" mass="63650">MRSQEEFRDKLKRIDGRGYKAYQELEGAYDWGEYQLFIDHAQSDPFAPPSKVRVRVKQEVAGFPPELFANKPRAVALCDFLTRVFGRHSRAFSRPCGTGSSGLIHILPCGQEILERTAVVVNEEFVEVRFAVGLPARGRTVLAREAQRIFFEALPEVVRRSLRYANLDKEALWLHVHTAEDQDSLRRQMEERGLVAFVADGSVLPRESGASDRPLSREKAVPFQSPPELRVSFTLPHRGKITGMGIPRGVTLIVGGGYHGKTTLLRAIERGVYDHIPGDGREFVLTVRDAVKIRAEDGRAVTGVDISSFINNLPGGQDTRFFSTPSASGSTSQAANIAEALEVGTSLLLLDEDTSATNFMIRDARMQALVAKDKEPITPFIDRVRQLYQDHGVSTILVVGGSGDYFDVADHVIMMENYRPRVVTAAAREIARAMPTQRNQEEAGPFRPPIPRILLPDPWRLGSKDKVKAQGLHEIRFGRETIDLGAVEQLVDPAQTRAIAVILRRLPLYADGKRTLREILELLEEEVEREGLEVLAGRQGEHPGEMARPRCYEIAAAINRYRRLAVRPAR</sequence>
<dbReference type="Gene3D" id="3.40.50.300">
    <property type="entry name" value="P-loop containing nucleotide triphosphate hydrolases"/>
    <property type="match status" value="1"/>
</dbReference>
<dbReference type="SUPFAM" id="SSF52540">
    <property type="entry name" value="P-loop containing nucleoside triphosphate hydrolases"/>
    <property type="match status" value="1"/>
</dbReference>
<dbReference type="Pfam" id="PF20446">
    <property type="entry name" value="ABC_N"/>
    <property type="match status" value="1"/>
</dbReference>
<dbReference type="InterPro" id="IPR049069">
    <property type="entry name" value="MRB1590-like_C"/>
</dbReference>
<feature type="domain" description="ATPase of the ABC class N-terminal" evidence="2">
    <location>
        <begin position="5"/>
        <end position="164"/>
    </location>
</feature>
<dbReference type="Pfam" id="PF21117">
    <property type="entry name" value="MRB1590_C"/>
    <property type="match status" value="1"/>
</dbReference>
<dbReference type="InterPro" id="IPR027417">
    <property type="entry name" value="P-loop_NTPase"/>
</dbReference>
<dbReference type="InterPro" id="IPR046833">
    <property type="entry name" value="ABC_N"/>
</dbReference>
<dbReference type="EMBL" id="QSLN01000002">
    <property type="protein sequence ID" value="RDV84209.1"/>
    <property type="molecule type" value="Genomic_DNA"/>
</dbReference>
<dbReference type="InterPro" id="IPR046834">
    <property type="entry name" value="ABC_ATPase_C"/>
</dbReference>
<evidence type="ECO:0000259" key="1">
    <source>
        <dbReference type="Pfam" id="PF09818"/>
    </source>
</evidence>
<dbReference type="InterPro" id="IPR019195">
    <property type="entry name" value="ABC_ATPase_put"/>
</dbReference>